<gene>
    <name evidence="4" type="ORF">B4O97_02315</name>
</gene>
<dbReference type="InterPro" id="IPR041657">
    <property type="entry name" value="HTH_17"/>
</dbReference>
<evidence type="ECO:0000256" key="2">
    <source>
        <dbReference type="PROSITE-ProRule" id="PRU00169"/>
    </source>
</evidence>
<dbReference type="RefSeq" id="WP_083047925.1">
    <property type="nucleotide sequence ID" value="NZ_MWQY01000002.1"/>
</dbReference>
<evidence type="ECO:0000313" key="5">
    <source>
        <dbReference type="Proteomes" id="UP000192343"/>
    </source>
</evidence>
<dbReference type="PANTHER" id="PTHR44591:SF3">
    <property type="entry name" value="RESPONSE REGULATORY DOMAIN-CONTAINING PROTEIN"/>
    <property type="match status" value="1"/>
</dbReference>
<feature type="domain" description="Response regulatory" evidence="3">
    <location>
        <begin position="79"/>
        <end position="197"/>
    </location>
</feature>
<dbReference type="PANTHER" id="PTHR44591">
    <property type="entry name" value="STRESS RESPONSE REGULATOR PROTEIN 1"/>
    <property type="match status" value="1"/>
</dbReference>
<dbReference type="SMART" id="SM00448">
    <property type="entry name" value="REC"/>
    <property type="match status" value="1"/>
</dbReference>
<name>A0A1Y1S243_9SPIO</name>
<comment type="caution">
    <text evidence="4">The sequence shown here is derived from an EMBL/GenBank/DDBJ whole genome shotgun (WGS) entry which is preliminary data.</text>
</comment>
<proteinExistence type="predicted"/>
<dbReference type="Pfam" id="PF00072">
    <property type="entry name" value="Response_reg"/>
    <property type="match status" value="1"/>
</dbReference>
<keyword evidence="5" id="KW-1185">Reference proteome</keyword>
<dbReference type="OrthoDB" id="5416564at2"/>
<dbReference type="SUPFAM" id="SSF52172">
    <property type="entry name" value="CheY-like"/>
    <property type="match status" value="1"/>
</dbReference>
<dbReference type="GO" id="GO:0000160">
    <property type="term" value="P:phosphorelay signal transduction system"/>
    <property type="evidence" value="ECO:0007669"/>
    <property type="project" value="InterPro"/>
</dbReference>
<dbReference type="Proteomes" id="UP000192343">
    <property type="component" value="Unassembled WGS sequence"/>
</dbReference>
<dbReference type="Pfam" id="PF12728">
    <property type="entry name" value="HTH_17"/>
    <property type="match status" value="1"/>
</dbReference>
<keyword evidence="4" id="KW-0418">Kinase</keyword>
<dbReference type="PROSITE" id="PS50110">
    <property type="entry name" value="RESPONSE_REGULATORY"/>
    <property type="match status" value="1"/>
</dbReference>
<accession>A0A1Y1S243</accession>
<reference evidence="4 5" key="1">
    <citation type="submission" date="2017-03" db="EMBL/GenBank/DDBJ databases">
        <title>Draft Genome sequence of Marispirochaeta sp. strain JC444.</title>
        <authorList>
            <person name="Shivani Y."/>
            <person name="Subhash Y."/>
            <person name="Sasikala C."/>
            <person name="Ramana C."/>
        </authorList>
    </citation>
    <scope>NUCLEOTIDE SEQUENCE [LARGE SCALE GENOMIC DNA]</scope>
    <source>
        <strain evidence="4 5">JC444</strain>
    </source>
</reference>
<dbReference type="Gene3D" id="1.10.1660.10">
    <property type="match status" value="1"/>
</dbReference>
<keyword evidence="1 2" id="KW-0597">Phosphoprotein</keyword>
<sequence length="198" mass="22294">MSKNGKKIRIFSALEVANICGVVNQTAINWIKNQHLKAFTTPGGQYRIYAEDLLEFLESRGMRIPDELIELTRDSERRTILIVDDDRDLNSMLREILVRKLPEYEVVQAFDGFEAGRLLAENNPVCVVLDIDLPGIDGHKLCAKIKEDPKLHNPLVISISGLDPEKDGKQIVEEGADAFFPKPLDFDALVEAITDKLH</sequence>
<dbReference type="EMBL" id="MWQY01000002">
    <property type="protein sequence ID" value="ORC37856.1"/>
    <property type="molecule type" value="Genomic_DNA"/>
</dbReference>
<keyword evidence="4" id="KW-0808">Transferase</keyword>
<dbReference type="InterPro" id="IPR011006">
    <property type="entry name" value="CheY-like_superfamily"/>
</dbReference>
<dbReference type="Gene3D" id="3.40.50.2300">
    <property type="match status" value="1"/>
</dbReference>
<protein>
    <submittedName>
        <fullName evidence="4">Histidine kinase</fullName>
    </submittedName>
</protein>
<evidence type="ECO:0000256" key="1">
    <source>
        <dbReference type="ARBA" id="ARBA00022553"/>
    </source>
</evidence>
<dbReference type="InterPro" id="IPR050595">
    <property type="entry name" value="Bact_response_regulator"/>
</dbReference>
<dbReference type="InterPro" id="IPR001789">
    <property type="entry name" value="Sig_transdc_resp-reg_receiver"/>
</dbReference>
<organism evidence="4 5">
    <name type="scientific">Marispirochaeta aestuarii</name>
    <dbReference type="NCBI Taxonomy" id="1963862"/>
    <lineage>
        <taxon>Bacteria</taxon>
        <taxon>Pseudomonadati</taxon>
        <taxon>Spirochaetota</taxon>
        <taxon>Spirochaetia</taxon>
        <taxon>Spirochaetales</taxon>
        <taxon>Spirochaetaceae</taxon>
        <taxon>Marispirochaeta</taxon>
    </lineage>
</organism>
<dbReference type="AlphaFoldDB" id="A0A1Y1S243"/>
<evidence type="ECO:0000259" key="3">
    <source>
        <dbReference type="PROSITE" id="PS50110"/>
    </source>
</evidence>
<feature type="modified residue" description="4-aspartylphosphate" evidence="2">
    <location>
        <position position="130"/>
    </location>
</feature>
<evidence type="ECO:0000313" key="4">
    <source>
        <dbReference type="EMBL" id="ORC37856.1"/>
    </source>
</evidence>
<dbReference type="GO" id="GO:0016301">
    <property type="term" value="F:kinase activity"/>
    <property type="evidence" value="ECO:0007669"/>
    <property type="project" value="UniProtKB-KW"/>
</dbReference>
<dbReference type="STRING" id="1963862.B4O97_02315"/>